<protein>
    <recommendedName>
        <fullName evidence="1">Peptidase S12 Pab87-related C-terminal domain-containing protein</fullName>
    </recommendedName>
</protein>
<accession>A0A1H9PMP2</accession>
<gene>
    <name evidence="2" type="ORF">SAMN04488023_11035</name>
</gene>
<keyword evidence="3" id="KW-1185">Reference proteome</keyword>
<evidence type="ECO:0000313" key="3">
    <source>
        <dbReference type="Proteomes" id="UP000199572"/>
    </source>
</evidence>
<organism evidence="2 3">
    <name type="scientific">Pedobacter rhizosphaerae</name>
    <dbReference type="NCBI Taxonomy" id="390241"/>
    <lineage>
        <taxon>Bacteria</taxon>
        <taxon>Pseudomonadati</taxon>
        <taxon>Bacteroidota</taxon>
        <taxon>Sphingobacteriia</taxon>
        <taxon>Sphingobacteriales</taxon>
        <taxon>Sphingobacteriaceae</taxon>
        <taxon>Pedobacter</taxon>
    </lineage>
</organism>
<evidence type="ECO:0000313" key="2">
    <source>
        <dbReference type="EMBL" id="SER49531.1"/>
    </source>
</evidence>
<dbReference type="STRING" id="390241.SAMN04488023_11035"/>
<feature type="domain" description="Peptidase S12 Pab87-related C-terminal" evidence="1">
    <location>
        <begin position="18"/>
        <end position="95"/>
    </location>
</feature>
<sequence>MSPSIKQVTEPALITNRPAPLDQLKLEEYTGNYYSQEVDSKLTISLQDEQLIITPYSKDIFVLVPKSVDSFRILNSKVIVDFDRQDGKHHRVTLYNSEGQKCFIFEVIG</sequence>
<dbReference type="InterPro" id="IPR021860">
    <property type="entry name" value="Peptidase_S12_Pab87-rel_C"/>
</dbReference>
<dbReference type="Pfam" id="PF11954">
    <property type="entry name" value="DUF3471"/>
    <property type="match status" value="1"/>
</dbReference>
<proteinExistence type="predicted"/>
<dbReference type="EMBL" id="FOGG01000010">
    <property type="protein sequence ID" value="SER49531.1"/>
    <property type="molecule type" value="Genomic_DNA"/>
</dbReference>
<evidence type="ECO:0000259" key="1">
    <source>
        <dbReference type="Pfam" id="PF11954"/>
    </source>
</evidence>
<dbReference type="Proteomes" id="UP000199572">
    <property type="component" value="Unassembled WGS sequence"/>
</dbReference>
<reference evidence="2 3" key="1">
    <citation type="submission" date="2016-10" db="EMBL/GenBank/DDBJ databases">
        <authorList>
            <person name="de Groot N.N."/>
        </authorList>
    </citation>
    <scope>NUCLEOTIDE SEQUENCE [LARGE SCALE GENOMIC DNA]</scope>
    <source>
        <strain evidence="2 3">DSM 18610</strain>
    </source>
</reference>
<dbReference type="AlphaFoldDB" id="A0A1H9PMP2"/>
<dbReference type="RefSeq" id="WP_090883896.1">
    <property type="nucleotide sequence ID" value="NZ_FOGG01000010.1"/>
</dbReference>
<name>A0A1H9PMP2_9SPHI</name>